<dbReference type="InterPro" id="IPR039425">
    <property type="entry name" value="RNA_pol_sigma-70-like"/>
</dbReference>
<dbReference type="InterPro" id="IPR007627">
    <property type="entry name" value="RNA_pol_sigma70_r2"/>
</dbReference>
<proteinExistence type="inferred from homology"/>
<dbReference type="SUPFAM" id="SSF88946">
    <property type="entry name" value="Sigma2 domain of RNA polymerase sigma factors"/>
    <property type="match status" value="1"/>
</dbReference>
<dbReference type="RefSeq" id="WP_184824483.1">
    <property type="nucleotide sequence ID" value="NZ_JACHMM010000001.1"/>
</dbReference>
<dbReference type="Pfam" id="PF04542">
    <property type="entry name" value="Sigma70_r2"/>
    <property type="match status" value="1"/>
</dbReference>
<feature type="domain" description="RNA polymerase sigma-70 region 2" evidence="6">
    <location>
        <begin position="21"/>
        <end position="88"/>
    </location>
</feature>
<dbReference type="PANTHER" id="PTHR43133">
    <property type="entry name" value="RNA POLYMERASE ECF-TYPE SIGMA FACTO"/>
    <property type="match status" value="1"/>
</dbReference>
<feature type="domain" description="RNA polymerase sigma factor 70 region 4 type 2" evidence="7">
    <location>
        <begin position="116"/>
        <end position="167"/>
    </location>
</feature>
<dbReference type="AlphaFoldDB" id="A0A7W9GT69"/>
<evidence type="ECO:0000259" key="6">
    <source>
        <dbReference type="Pfam" id="PF04542"/>
    </source>
</evidence>
<dbReference type="GO" id="GO:0006352">
    <property type="term" value="P:DNA-templated transcription initiation"/>
    <property type="evidence" value="ECO:0007669"/>
    <property type="project" value="InterPro"/>
</dbReference>
<sequence length="179" mass="19584">MADDEELIERSRRDPRAFEPLVDRHGPALHAYLTRRAGPADADDLLAQVWLAAFAARRSFDPARGEVRGWLFGVARHTLAAHLRTRSRAVVASAESVADEWDAVDARLDATTVRPALREALAALPAVERELLLLVTWEELAPAEAATALGIPPGTARSRLHRARQRMREHLGAPPASTG</sequence>
<keyword evidence="5" id="KW-0804">Transcription</keyword>
<organism evidence="8 9">
    <name type="scientific">Jiangella mangrovi</name>
    <dbReference type="NCBI Taxonomy" id="1524084"/>
    <lineage>
        <taxon>Bacteria</taxon>
        <taxon>Bacillati</taxon>
        <taxon>Actinomycetota</taxon>
        <taxon>Actinomycetes</taxon>
        <taxon>Jiangellales</taxon>
        <taxon>Jiangellaceae</taxon>
        <taxon>Jiangella</taxon>
    </lineage>
</organism>
<dbReference type="InterPro" id="IPR013325">
    <property type="entry name" value="RNA_pol_sigma_r2"/>
</dbReference>
<evidence type="ECO:0000313" key="9">
    <source>
        <dbReference type="Proteomes" id="UP000542813"/>
    </source>
</evidence>
<dbReference type="Gene3D" id="1.10.1740.10">
    <property type="match status" value="1"/>
</dbReference>
<evidence type="ECO:0000313" key="8">
    <source>
        <dbReference type="EMBL" id="MBB5789246.1"/>
    </source>
</evidence>
<dbReference type="SUPFAM" id="SSF88659">
    <property type="entry name" value="Sigma3 and sigma4 domains of RNA polymerase sigma factors"/>
    <property type="match status" value="1"/>
</dbReference>
<evidence type="ECO:0000256" key="2">
    <source>
        <dbReference type="ARBA" id="ARBA00023015"/>
    </source>
</evidence>
<protein>
    <submittedName>
        <fullName evidence="8">RNA polymerase sigma-70 factor (ECF subfamily)</fullName>
    </submittedName>
</protein>
<keyword evidence="3" id="KW-0731">Sigma factor</keyword>
<dbReference type="GO" id="GO:0003677">
    <property type="term" value="F:DNA binding"/>
    <property type="evidence" value="ECO:0007669"/>
    <property type="project" value="UniProtKB-KW"/>
</dbReference>
<gene>
    <name evidence="8" type="ORF">HD601_003821</name>
</gene>
<reference evidence="8 9" key="1">
    <citation type="submission" date="2020-08" db="EMBL/GenBank/DDBJ databases">
        <title>Sequencing the genomes of 1000 actinobacteria strains.</title>
        <authorList>
            <person name="Klenk H.-P."/>
        </authorList>
    </citation>
    <scope>NUCLEOTIDE SEQUENCE [LARGE SCALE GENOMIC DNA]</scope>
    <source>
        <strain evidence="8 9">DSM 102122</strain>
    </source>
</reference>
<keyword evidence="9" id="KW-1185">Reference proteome</keyword>
<dbReference type="EMBL" id="JACHMM010000001">
    <property type="protein sequence ID" value="MBB5789246.1"/>
    <property type="molecule type" value="Genomic_DNA"/>
</dbReference>
<evidence type="ECO:0000259" key="7">
    <source>
        <dbReference type="Pfam" id="PF08281"/>
    </source>
</evidence>
<dbReference type="InterPro" id="IPR013324">
    <property type="entry name" value="RNA_pol_sigma_r3/r4-like"/>
</dbReference>
<dbReference type="PANTHER" id="PTHR43133:SF8">
    <property type="entry name" value="RNA POLYMERASE SIGMA FACTOR HI_1459-RELATED"/>
    <property type="match status" value="1"/>
</dbReference>
<dbReference type="CDD" id="cd06171">
    <property type="entry name" value="Sigma70_r4"/>
    <property type="match status" value="1"/>
</dbReference>
<evidence type="ECO:0000256" key="5">
    <source>
        <dbReference type="ARBA" id="ARBA00023163"/>
    </source>
</evidence>
<dbReference type="InterPro" id="IPR014284">
    <property type="entry name" value="RNA_pol_sigma-70_dom"/>
</dbReference>
<keyword evidence="4" id="KW-0238">DNA-binding</keyword>
<comment type="caution">
    <text evidence="8">The sequence shown here is derived from an EMBL/GenBank/DDBJ whole genome shotgun (WGS) entry which is preliminary data.</text>
</comment>
<dbReference type="NCBIfam" id="TIGR02937">
    <property type="entry name" value="sigma70-ECF"/>
    <property type="match status" value="1"/>
</dbReference>
<dbReference type="Pfam" id="PF08281">
    <property type="entry name" value="Sigma70_r4_2"/>
    <property type="match status" value="1"/>
</dbReference>
<accession>A0A7W9GT69</accession>
<evidence type="ECO:0000256" key="4">
    <source>
        <dbReference type="ARBA" id="ARBA00023125"/>
    </source>
</evidence>
<keyword evidence="2" id="KW-0805">Transcription regulation</keyword>
<dbReference type="Proteomes" id="UP000542813">
    <property type="component" value="Unassembled WGS sequence"/>
</dbReference>
<dbReference type="InterPro" id="IPR013249">
    <property type="entry name" value="RNA_pol_sigma70_r4_t2"/>
</dbReference>
<evidence type="ECO:0000256" key="3">
    <source>
        <dbReference type="ARBA" id="ARBA00023082"/>
    </source>
</evidence>
<dbReference type="InterPro" id="IPR036388">
    <property type="entry name" value="WH-like_DNA-bd_sf"/>
</dbReference>
<evidence type="ECO:0000256" key="1">
    <source>
        <dbReference type="ARBA" id="ARBA00010641"/>
    </source>
</evidence>
<dbReference type="Gene3D" id="1.10.10.10">
    <property type="entry name" value="Winged helix-like DNA-binding domain superfamily/Winged helix DNA-binding domain"/>
    <property type="match status" value="1"/>
</dbReference>
<comment type="similarity">
    <text evidence="1">Belongs to the sigma-70 factor family. ECF subfamily.</text>
</comment>
<dbReference type="GO" id="GO:0016987">
    <property type="term" value="F:sigma factor activity"/>
    <property type="evidence" value="ECO:0007669"/>
    <property type="project" value="UniProtKB-KW"/>
</dbReference>
<name>A0A7W9GT69_9ACTN</name>